<dbReference type="NCBIfam" id="NF003976">
    <property type="entry name" value="PRK05469.1"/>
    <property type="match status" value="1"/>
</dbReference>
<sequence length="414" mass="44725">MQRARSQLLQEGLLQRFLRYVQVDSPSAEGAADVPSTPEQWEMARLLFGELQALGLSGVTLSEHGIVTATLPGPAGAPVVGLLAHYDTFPGVPGKGVRPLVHRRYAGGDIPLPAGPVLSPRDHPALARCIGQDVITSDGSTLLGADDKAGVAEVMEVLCRLIREPGRPRPTVRVAFTPDEETGRGIGYLDVATWGCTAAYTLDGSEPGEISGENFDAANGLVVIEGRSSHTGTARGKLINAVRLAAELVTSVPATLLPETTEGREGFIHVDAIEGNMERVTLKIALREFTLEGLGRLRTLVEEACRGLELRYPGSRARFEVTGGYANMARKLEERPEVMELAREAVRRAGLEVIERPIRGGTDGARLTEQGLPTPNLFTGGMNYHSRTEWACAQWMEQAVDVVLRLLELWATRQ</sequence>
<evidence type="ECO:0000256" key="10">
    <source>
        <dbReference type="NCBIfam" id="TIGR01882"/>
    </source>
</evidence>
<keyword evidence="7 12" id="KW-0378">Hydrolase</keyword>
<reference evidence="12 13" key="1">
    <citation type="journal article" date="2024" name="Front. Microbiol.">
        <title>Novel thermophilic genera Geochorda gen. nov. and Carboxydochorda gen. nov. from the deep terrestrial subsurface reveal the ecophysiological diversity in the class Limnochordia.</title>
        <authorList>
            <person name="Karnachuk O.V."/>
            <person name="Lukina A.P."/>
            <person name="Avakyan M.R."/>
            <person name="Kadnikov V.V."/>
            <person name="Begmatov S."/>
            <person name="Beletsky A.V."/>
            <person name="Vlasova K.G."/>
            <person name="Novikov A.A."/>
            <person name="Shcherbakova V.A."/>
            <person name="Mardanov A.V."/>
            <person name="Ravin N.V."/>
        </authorList>
    </citation>
    <scope>NUCLEOTIDE SEQUENCE [LARGE SCALE GENOMIC DNA]</scope>
    <source>
        <strain evidence="12 13">L945</strain>
    </source>
</reference>
<keyword evidence="9" id="KW-0482">Metalloprotease</keyword>
<comment type="cofactor">
    <cofactor evidence="2">
        <name>Zn(2+)</name>
        <dbReference type="ChEBI" id="CHEBI:29105"/>
    </cofactor>
</comment>
<comment type="catalytic activity">
    <reaction evidence="1">
        <text>Release of the N-terminal residue from a tripeptide.</text>
        <dbReference type="EC" id="3.4.11.4"/>
    </reaction>
</comment>
<dbReference type="EMBL" id="CP141615">
    <property type="protein sequence ID" value="WRP17644.1"/>
    <property type="molecule type" value="Genomic_DNA"/>
</dbReference>
<evidence type="ECO:0000256" key="2">
    <source>
        <dbReference type="ARBA" id="ARBA00001947"/>
    </source>
</evidence>
<dbReference type="InterPro" id="IPR036264">
    <property type="entry name" value="Bact_exopeptidase_dim_dom"/>
</dbReference>
<keyword evidence="8" id="KW-0862">Zinc</keyword>
<dbReference type="PANTHER" id="PTHR42994">
    <property type="entry name" value="PEPTIDASE T"/>
    <property type="match status" value="1"/>
</dbReference>
<name>A0ABZ1BY19_9FIRM</name>
<evidence type="ECO:0000313" key="13">
    <source>
        <dbReference type="Proteomes" id="UP001332192"/>
    </source>
</evidence>
<dbReference type="Pfam" id="PF07687">
    <property type="entry name" value="M20_dimer"/>
    <property type="match status" value="1"/>
</dbReference>
<keyword evidence="13" id="KW-1185">Reference proteome</keyword>
<dbReference type="Pfam" id="PF01546">
    <property type="entry name" value="Peptidase_M20"/>
    <property type="match status" value="1"/>
</dbReference>
<gene>
    <name evidence="12" type="primary">pepT</name>
    <name evidence="12" type="ORF">U7230_01090</name>
</gene>
<keyword evidence="4 12" id="KW-0031">Aminopeptidase</keyword>
<evidence type="ECO:0000256" key="4">
    <source>
        <dbReference type="ARBA" id="ARBA00022438"/>
    </source>
</evidence>
<comment type="similarity">
    <text evidence="3">Belongs to the peptidase M20B family.</text>
</comment>
<evidence type="ECO:0000256" key="9">
    <source>
        <dbReference type="ARBA" id="ARBA00023049"/>
    </source>
</evidence>
<dbReference type="InterPro" id="IPR011650">
    <property type="entry name" value="Peptidase_M20_dimer"/>
</dbReference>
<dbReference type="InterPro" id="IPR001261">
    <property type="entry name" value="ArgE/DapE_CS"/>
</dbReference>
<evidence type="ECO:0000256" key="5">
    <source>
        <dbReference type="ARBA" id="ARBA00022670"/>
    </source>
</evidence>
<keyword evidence="6" id="KW-0479">Metal-binding</keyword>
<proteinExistence type="inferred from homology"/>
<dbReference type="PANTHER" id="PTHR42994:SF1">
    <property type="entry name" value="PEPTIDASE T"/>
    <property type="match status" value="1"/>
</dbReference>
<dbReference type="GO" id="GO:0045148">
    <property type="term" value="F:tripeptide aminopeptidase activity"/>
    <property type="evidence" value="ECO:0007669"/>
    <property type="project" value="UniProtKB-EC"/>
</dbReference>
<dbReference type="SUPFAM" id="SSF55031">
    <property type="entry name" value="Bacterial exopeptidase dimerisation domain"/>
    <property type="match status" value="1"/>
</dbReference>
<dbReference type="Gene3D" id="3.40.630.10">
    <property type="entry name" value="Zn peptidases"/>
    <property type="match status" value="1"/>
</dbReference>
<keyword evidence="5" id="KW-0645">Protease</keyword>
<accession>A0ABZ1BY19</accession>
<evidence type="ECO:0000313" key="12">
    <source>
        <dbReference type="EMBL" id="WRP17644.1"/>
    </source>
</evidence>
<dbReference type="PIRSF" id="PIRSF037215">
    <property type="entry name" value="Peptidase_M20B"/>
    <property type="match status" value="1"/>
</dbReference>
<dbReference type="Proteomes" id="UP001332192">
    <property type="component" value="Chromosome"/>
</dbReference>
<protein>
    <recommendedName>
        <fullName evidence="10">Peptidase T</fullName>
        <ecNumber evidence="10">3.4.11.4</ecNumber>
    </recommendedName>
</protein>
<evidence type="ECO:0000256" key="8">
    <source>
        <dbReference type="ARBA" id="ARBA00022833"/>
    </source>
</evidence>
<evidence type="ECO:0000256" key="7">
    <source>
        <dbReference type="ARBA" id="ARBA00022801"/>
    </source>
</evidence>
<dbReference type="EC" id="3.4.11.4" evidence="10"/>
<organism evidence="12 13">
    <name type="scientific">Carboxydichorda subterranea</name>
    <dbReference type="NCBI Taxonomy" id="3109565"/>
    <lineage>
        <taxon>Bacteria</taxon>
        <taxon>Bacillati</taxon>
        <taxon>Bacillota</taxon>
        <taxon>Limnochordia</taxon>
        <taxon>Limnochordales</taxon>
        <taxon>Geochordaceae</taxon>
        <taxon>Carboxydichorda</taxon>
    </lineage>
</organism>
<feature type="domain" description="Peptidase M20 dimerisation" evidence="11">
    <location>
        <begin position="214"/>
        <end position="305"/>
    </location>
</feature>
<dbReference type="PROSITE" id="PS00759">
    <property type="entry name" value="ARGE_DAPE_CPG2_2"/>
    <property type="match status" value="1"/>
</dbReference>
<dbReference type="RefSeq" id="WP_324716914.1">
    <property type="nucleotide sequence ID" value="NZ_CP141615.1"/>
</dbReference>
<dbReference type="NCBIfam" id="NF009920">
    <property type="entry name" value="PRK13381.1"/>
    <property type="match status" value="1"/>
</dbReference>
<dbReference type="Gene3D" id="3.30.70.360">
    <property type="match status" value="1"/>
</dbReference>
<dbReference type="InterPro" id="IPR002933">
    <property type="entry name" value="Peptidase_M20"/>
</dbReference>
<evidence type="ECO:0000259" key="11">
    <source>
        <dbReference type="Pfam" id="PF07687"/>
    </source>
</evidence>
<dbReference type="SUPFAM" id="SSF53187">
    <property type="entry name" value="Zn-dependent exopeptidases"/>
    <property type="match status" value="1"/>
</dbReference>
<dbReference type="InterPro" id="IPR010161">
    <property type="entry name" value="Peptidase_M20B"/>
</dbReference>
<evidence type="ECO:0000256" key="1">
    <source>
        <dbReference type="ARBA" id="ARBA00000870"/>
    </source>
</evidence>
<dbReference type="NCBIfam" id="TIGR01882">
    <property type="entry name" value="peptidase-T"/>
    <property type="match status" value="1"/>
</dbReference>
<evidence type="ECO:0000256" key="3">
    <source>
        <dbReference type="ARBA" id="ARBA00009692"/>
    </source>
</evidence>
<evidence type="ECO:0000256" key="6">
    <source>
        <dbReference type="ARBA" id="ARBA00022723"/>
    </source>
</evidence>